<evidence type="ECO:0000259" key="4">
    <source>
        <dbReference type="PROSITE" id="PS50052"/>
    </source>
</evidence>
<dbReference type="PROSITE" id="PS50052">
    <property type="entry name" value="GUANYLATE_KINASE_2"/>
    <property type="match status" value="1"/>
</dbReference>
<dbReference type="GO" id="GO:0004385">
    <property type="term" value="F:GMP kinase activity"/>
    <property type="evidence" value="ECO:0007669"/>
    <property type="project" value="TreeGrafter"/>
</dbReference>
<name>C1MR55_MICPC</name>
<dbReference type="InterPro" id="IPR027417">
    <property type="entry name" value="P-loop_NTPase"/>
</dbReference>
<keyword evidence="2" id="KW-0808">Transferase</keyword>
<keyword evidence="6" id="KW-1185">Reference proteome</keyword>
<dbReference type="GO" id="GO:0005829">
    <property type="term" value="C:cytosol"/>
    <property type="evidence" value="ECO:0007669"/>
    <property type="project" value="TreeGrafter"/>
</dbReference>
<dbReference type="PANTHER" id="PTHR23117">
    <property type="entry name" value="GUANYLATE KINASE-RELATED"/>
    <property type="match status" value="1"/>
</dbReference>
<dbReference type="CDD" id="cd00071">
    <property type="entry name" value="GMPK"/>
    <property type="match status" value="1"/>
</dbReference>
<feature type="non-terminal residue" evidence="5">
    <location>
        <position position="171"/>
    </location>
</feature>
<dbReference type="SMART" id="SM00072">
    <property type="entry name" value="GuKc"/>
    <property type="match status" value="1"/>
</dbReference>
<reference evidence="5 6" key="1">
    <citation type="journal article" date="2009" name="Science">
        <title>Green evolution and dynamic adaptations revealed by genomes of the marine picoeukaryotes Micromonas.</title>
        <authorList>
            <person name="Worden A.Z."/>
            <person name="Lee J.H."/>
            <person name="Mock T."/>
            <person name="Rouze P."/>
            <person name="Simmons M.P."/>
            <person name="Aerts A.L."/>
            <person name="Allen A.E."/>
            <person name="Cuvelier M.L."/>
            <person name="Derelle E."/>
            <person name="Everett M.V."/>
            <person name="Foulon E."/>
            <person name="Grimwood J."/>
            <person name="Gundlach H."/>
            <person name="Henrissat B."/>
            <person name="Napoli C."/>
            <person name="McDonald S.M."/>
            <person name="Parker M.S."/>
            <person name="Rombauts S."/>
            <person name="Salamov A."/>
            <person name="Von Dassow P."/>
            <person name="Badger J.H."/>
            <person name="Coutinho P.M."/>
            <person name="Demir E."/>
            <person name="Dubchak I."/>
            <person name="Gentemann C."/>
            <person name="Eikrem W."/>
            <person name="Gready J.E."/>
            <person name="John U."/>
            <person name="Lanier W."/>
            <person name="Lindquist E.A."/>
            <person name="Lucas S."/>
            <person name="Mayer K.F."/>
            <person name="Moreau H."/>
            <person name="Not F."/>
            <person name="Otillar R."/>
            <person name="Panaud O."/>
            <person name="Pangilinan J."/>
            <person name="Paulsen I."/>
            <person name="Piegu B."/>
            <person name="Poliakov A."/>
            <person name="Robbens S."/>
            <person name="Schmutz J."/>
            <person name="Toulza E."/>
            <person name="Wyss T."/>
            <person name="Zelensky A."/>
            <person name="Zhou K."/>
            <person name="Armbrust E.V."/>
            <person name="Bhattacharya D."/>
            <person name="Goodenough U.W."/>
            <person name="Van de Peer Y."/>
            <person name="Grigoriev I.V."/>
        </authorList>
    </citation>
    <scope>NUCLEOTIDE SEQUENCE [LARGE SCALE GENOMIC DNA]</scope>
    <source>
        <strain evidence="5 6">CCMP1545</strain>
    </source>
</reference>
<evidence type="ECO:0000256" key="1">
    <source>
        <dbReference type="ARBA" id="ARBA00005790"/>
    </source>
</evidence>
<feature type="domain" description="Guanylate kinase-like" evidence="4">
    <location>
        <begin position="1"/>
        <end position="166"/>
    </location>
</feature>
<keyword evidence="3" id="KW-0418">Kinase</keyword>
<dbReference type="FunFam" id="3.30.63.10:FF:000002">
    <property type="entry name" value="Guanylate kinase 1"/>
    <property type="match status" value="1"/>
</dbReference>
<evidence type="ECO:0000313" key="5">
    <source>
        <dbReference type="EMBL" id="EEH58196.1"/>
    </source>
</evidence>
<dbReference type="STRING" id="564608.C1MR55"/>
<gene>
    <name evidence="5" type="ORF">MICPUCDRAFT_7683</name>
</gene>
<comment type="similarity">
    <text evidence="1">Belongs to the guanylate kinase family.</text>
</comment>
<feature type="non-terminal residue" evidence="5">
    <location>
        <position position="1"/>
    </location>
</feature>
<dbReference type="SUPFAM" id="SSF52540">
    <property type="entry name" value="P-loop containing nucleoside triphosphate hydrolases"/>
    <property type="match status" value="1"/>
</dbReference>
<dbReference type="PANTHER" id="PTHR23117:SF13">
    <property type="entry name" value="GUANYLATE KINASE"/>
    <property type="match status" value="1"/>
</dbReference>
<sequence length="171" mass="18902">VVRRLRALRPELHFVVTATSRAPRPGEEDGVDYFFVSTEEFEKMIADGELIEHAVVYGQYKGIPKKQVREKLAMNTDVILRLDVQGAATVREMIPGATSVFVCAESEAALARRLARRGTETPDELAERVKTAREETARGVGEFDYVLVNAEGKLDDTAAKLAGIIDAVKLR</sequence>
<dbReference type="OrthoDB" id="6334211at2759"/>
<organism evidence="6">
    <name type="scientific">Micromonas pusilla (strain CCMP1545)</name>
    <name type="common">Picoplanktonic green alga</name>
    <dbReference type="NCBI Taxonomy" id="564608"/>
    <lineage>
        <taxon>Eukaryota</taxon>
        <taxon>Viridiplantae</taxon>
        <taxon>Chlorophyta</taxon>
        <taxon>Mamiellophyceae</taxon>
        <taxon>Mamiellales</taxon>
        <taxon>Mamiellaceae</taxon>
        <taxon>Micromonas</taxon>
    </lineage>
</organism>
<dbReference type="InterPro" id="IPR008145">
    <property type="entry name" value="GK/Ca_channel_bsu"/>
</dbReference>
<accession>C1MR55</accession>
<evidence type="ECO:0000313" key="6">
    <source>
        <dbReference type="Proteomes" id="UP000001876"/>
    </source>
</evidence>
<evidence type="ECO:0000256" key="2">
    <source>
        <dbReference type="ARBA" id="ARBA00022679"/>
    </source>
</evidence>
<protein>
    <submittedName>
        <fullName evidence="5">Predicted protein</fullName>
    </submittedName>
</protein>
<dbReference type="Proteomes" id="UP000001876">
    <property type="component" value="Unassembled WGS sequence"/>
</dbReference>
<dbReference type="OMA" id="REKLAMN"/>
<dbReference type="AlphaFoldDB" id="C1MR55"/>
<proteinExistence type="inferred from homology"/>
<dbReference type="InterPro" id="IPR008144">
    <property type="entry name" value="Guanylate_kin-like_dom"/>
</dbReference>
<dbReference type="EMBL" id="GG663738">
    <property type="protein sequence ID" value="EEH58196.1"/>
    <property type="molecule type" value="Genomic_DNA"/>
</dbReference>
<dbReference type="KEGG" id="mpp:MICPUCDRAFT_7683"/>
<dbReference type="PROSITE" id="PS00856">
    <property type="entry name" value="GUANYLATE_KINASE_1"/>
    <property type="match status" value="1"/>
</dbReference>
<dbReference type="RefSeq" id="XP_003058245.1">
    <property type="nucleotide sequence ID" value="XM_003058199.1"/>
</dbReference>
<dbReference type="eggNOG" id="KOG0707">
    <property type="taxonomic scope" value="Eukaryota"/>
</dbReference>
<dbReference type="Gene3D" id="3.40.50.300">
    <property type="entry name" value="P-loop containing nucleotide triphosphate hydrolases"/>
    <property type="match status" value="1"/>
</dbReference>
<dbReference type="InterPro" id="IPR020590">
    <property type="entry name" value="Guanylate_kinase_CS"/>
</dbReference>
<evidence type="ECO:0000256" key="3">
    <source>
        <dbReference type="ARBA" id="ARBA00022777"/>
    </source>
</evidence>
<dbReference type="GeneID" id="9683683"/>
<dbReference type="Gene3D" id="3.30.63.10">
    <property type="entry name" value="Guanylate Kinase phosphate binding domain"/>
    <property type="match status" value="1"/>
</dbReference>
<dbReference type="Pfam" id="PF00625">
    <property type="entry name" value="Guanylate_kin"/>
    <property type="match status" value="1"/>
</dbReference>